<organism evidence="7 8">
    <name type="scientific">Helicobacter saguini</name>
    <dbReference type="NCBI Taxonomy" id="1548018"/>
    <lineage>
        <taxon>Bacteria</taxon>
        <taxon>Pseudomonadati</taxon>
        <taxon>Campylobacterota</taxon>
        <taxon>Epsilonproteobacteria</taxon>
        <taxon>Campylobacterales</taxon>
        <taxon>Helicobacteraceae</taxon>
        <taxon>Helicobacter</taxon>
    </lineage>
</organism>
<dbReference type="PIRSF" id="PIRSF038881">
    <property type="entry name" value="RNAbp_HP1423"/>
    <property type="match status" value="1"/>
</dbReference>
<dbReference type="SUPFAM" id="SSF55174">
    <property type="entry name" value="Alpha-L RNA-binding motif"/>
    <property type="match status" value="1"/>
</dbReference>
<keyword evidence="4" id="KW-0648">Protein biosynthesis</keyword>
<dbReference type="InterPro" id="IPR036986">
    <property type="entry name" value="S4_RNA-bd_sf"/>
</dbReference>
<dbReference type="GO" id="GO:0000049">
    <property type="term" value="F:tRNA binding"/>
    <property type="evidence" value="ECO:0007669"/>
    <property type="project" value="UniProtKB-KW"/>
</dbReference>
<dbReference type="GO" id="GO:0019843">
    <property type="term" value="F:rRNA binding"/>
    <property type="evidence" value="ECO:0007669"/>
    <property type="project" value="UniProtKB-KW"/>
</dbReference>
<protein>
    <submittedName>
        <fullName evidence="7">RNA-binding S4 domain-containing protein</fullName>
    </submittedName>
</protein>
<dbReference type="SMART" id="SM00363">
    <property type="entry name" value="S4"/>
    <property type="match status" value="1"/>
</dbReference>
<evidence type="ECO:0000313" key="7">
    <source>
        <dbReference type="EMBL" id="MWV69148.1"/>
    </source>
</evidence>
<evidence type="ECO:0000313" key="8">
    <source>
        <dbReference type="Proteomes" id="UP000477070"/>
    </source>
</evidence>
<gene>
    <name evidence="7" type="ORF">DCO61_03740</name>
</gene>
<reference evidence="7 8" key="1">
    <citation type="submission" date="2019-12" db="EMBL/GenBank/DDBJ databases">
        <title>Multi-Generational Helicobacter saguini Isolates.</title>
        <authorList>
            <person name="Mannion A."/>
            <person name="Shen Z."/>
            <person name="Fox J.G."/>
        </authorList>
    </citation>
    <scope>NUCLEOTIDE SEQUENCE [LARGE SCALE GENOMIC DNA]</scope>
    <source>
        <strain evidence="8">16-048 (F4)</strain>
    </source>
</reference>
<evidence type="ECO:0000256" key="5">
    <source>
        <dbReference type="PROSITE-ProRule" id="PRU00182"/>
    </source>
</evidence>
<proteinExistence type="predicted"/>
<dbReference type="CDD" id="cd00165">
    <property type="entry name" value="S4"/>
    <property type="match status" value="1"/>
</dbReference>
<dbReference type="EMBL" id="QBIU01000001">
    <property type="protein sequence ID" value="MWV69148.1"/>
    <property type="molecule type" value="Genomic_DNA"/>
</dbReference>
<dbReference type="PROSITE" id="PS50889">
    <property type="entry name" value="S4"/>
    <property type="match status" value="1"/>
</dbReference>
<accession>A0A6L7DFI7</accession>
<keyword evidence="3 5" id="KW-0694">RNA-binding</keyword>
<dbReference type="GO" id="GO:0006412">
    <property type="term" value="P:translation"/>
    <property type="evidence" value="ECO:0007669"/>
    <property type="project" value="UniProtKB-KW"/>
</dbReference>
<evidence type="ECO:0000256" key="2">
    <source>
        <dbReference type="ARBA" id="ARBA00022730"/>
    </source>
</evidence>
<evidence type="ECO:0000259" key="6">
    <source>
        <dbReference type="SMART" id="SM00363"/>
    </source>
</evidence>
<evidence type="ECO:0000256" key="3">
    <source>
        <dbReference type="ARBA" id="ARBA00022884"/>
    </source>
</evidence>
<dbReference type="InterPro" id="IPR025490">
    <property type="entry name" value="RqcP"/>
</dbReference>
<comment type="caution">
    <text evidence="7">The sequence shown here is derived from an EMBL/GenBank/DDBJ whole genome shotgun (WGS) entry which is preliminary data.</text>
</comment>
<keyword evidence="1" id="KW-0820">tRNA-binding</keyword>
<sequence length="81" mass="9371">MRLDKFLNTTNITKRRAIAQDMCESNVVLVNNIISKSSKEVKIGDIITLKFLESSKKYQVLKIPTLKNVPKNMKDEYIKEL</sequence>
<feature type="domain" description="RNA-binding S4" evidence="6">
    <location>
        <begin position="1"/>
        <end position="60"/>
    </location>
</feature>
<dbReference type="Proteomes" id="UP000477070">
    <property type="component" value="Unassembled WGS sequence"/>
</dbReference>
<evidence type="ECO:0000256" key="1">
    <source>
        <dbReference type="ARBA" id="ARBA00022555"/>
    </source>
</evidence>
<evidence type="ECO:0000256" key="4">
    <source>
        <dbReference type="ARBA" id="ARBA00022917"/>
    </source>
</evidence>
<dbReference type="InterPro" id="IPR002942">
    <property type="entry name" value="S4_RNA-bd"/>
</dbReference>
<keyword evidence="2" id="KW-0699">rRNA-binding</keyword>
<dbReference type="AlphaFoldDB" id="A0A6L7DFI7"/>
<dbReference type="Pfam" id="PF01479">
    <property type="entry name" value="S4"/>
    <property type="match status" value="1"/>
</dbReference>
<dbReference type="Gene3D" id="3.10.290.10">
    <property type="entry name" value="RNA-binding S4 domain"/>
    <property type="match status" value="1"/>
</dbReference>
<name>A0A6L7DFI7_9HELI</name>
<dbReference type="RefSeq" id="WP_118949135.1">
    <property type="nucleotide sequence ID" value="NZ_QBIU01000001.1"/>
</dbReference>